<evidence type="ECO:0000313" key="2">
    <source>
        <dbReference type="Proteomes" id="UP000292886"/>
    </source>
</evidence>
<proteinExistence type="predicted"/>
<dbReference type="RefSeq" id="WP_133362501.1">
    <property type="nucleotide sequence ID" value="NZ_CP037940.1"/>
</dbReference>
<dbReference type="AlphaFoldDB" id="A0A4P6YRZ3"/>
<dbReference type="KEGG" id="wei:EQG49_02540"/>
<dbReference type="OrthoDB" id="1707128at2"/>
<name>A0A4P6YRZ3_9LACO</name>
<dbReference type="EMBL" id="CP037940">
    <property type="protein sequence ID" value="QBO35421.1"/>
    <property type="molecule type" value="Genomic_DNA"/>
</dbReference>
<sequence>MNKIEQLESNWPDYKFIADSSMPIGLPALNVNDKVYWNPNVPFNTIWTIIAEEIGHGETTSCHDITRQLTPQEWKEERTARDFGLEIAIPFNTFRRTLTSYYDNDWEAANDLEIDLNTLHARKELYDKRGI</sequence>
<organism evidence="1 2">
    <name type="scientific">Periweissella cryptocerci</name>
    <dbReference type="NCBI Taxonomy" id="2506420"/>
    <lineage>
        <taxon>Bacteria</taxon>
        <taxon>Bacillati</taxon>
        <taxon>Bacillota</taxon>
        <taxon>Bacilli</taxon>
        <taxon>Lactobacillales</taxon>
        <taxon>Lactobacillaceae</taxon>
        <taxon>Periweissella</taxon>
    </lineage>
</organism>
<dbReference type="Proteomes" id="UP000292886">
    <property type="component" value="Chromosome"/>
</dbReference>
<reference evidence="2" key="1">
    <citation type="submission" date="2019-03" db="EMBL/GenBank/DDBJ databases">
        <title>Weissella sp. 26KH-42 Genome sequencing.</title>
        <authorList>
            <person name="Heo J."/>
            <person name="Kim S.-J."/>
            <person name="Kim J.-S."/>
            <person name="Hong S.-B."/>
            <person name="Kwon S.-W."/>
        </authorList>
    </citation>
    <scope>NUCLEOTIDE SEQUENCE [LARGE SCALE GENOMIC DNA]</scope>
    <source>
        <strain evidence="2">26KH-42</strain>
    </source>
</reference>
<protein>
    <recommendedName>
        <fullName evidence="3">ImmA/IrrE family metallo-endopeptidase</fullName>
    </recommendedName>
</protein>
<accession>A0A4P6YRZ3</accession>
<evidence type="ECO:0000313" key="1">
    <source>
        <dbReference type="EMBL" id="QBO35421.1"/>
    </source>
</evidence>
<evidence type="ECO:0008006" key="3">
    <source>
        <dbReference type="Google" id="ProtNLM"/>
    </source>
</evidence>
<gene>
    <name evidence="1" type="ORF">EQG49_02540</name>
</gene>
<keyword evidence="2" id="KW-1185">Reference proteome</keyword>